<protein>
    <recommendedName>
        <fullName evidence="5 11">Proline iminopeptidase</fullName>
        <shortName evidence="11">PIP</shortName>
        <ecNumber evidence="4 11">3.4.11.5</ecNumber>
    </recommendedName>
    <alternativeName>
        <fullName evidence="10 11">Prolyl aminopeptidase</fullName>
    </alternativeName>
</protein>
<evidence type="ECO:0000256" key="2">
    <source>
        <dbReference type="ARBA" id="ARBA00004496"/>
    </source>
</evidence>
<dbReference type="PIRSF" id="PIRSF006431">
    <property type="entry name" value="Pept_S33"/>
    <property type="match status" value="1"/>
</dbReference>
<dbReference type="PRINTS" id="PR00793">
    <property type="entry name" value="PROAMNOPTASE"/>
</dbReference>
<evidence type="ECO:0000313" key="13">
    <source>
        <dbReference type="EMBL" id="AFV00056.1"/>
    </source>
</evidence>
<dbReference type="PRINTS" id="PR00111">
    <property type="entry name" value="ABHYDROLASE"/>
</dbReference>
<evidence type="ECO:0000256" key="10">
    <source>
        <dbReference type="ARBA" id="ARBA00029605"/>
    </source>
</evidence>
<dbReference type="AlphaFoldDB" id="K4KP92"/>
<reference evidence="13 14" key="1">
    <citation type="journal article" date="2013" name="Genome Announc.">
        <title>Complete genome sequence of Simiduia agarivorans SA1(T), a marine bacterium able to degrade a variety of polysaccharides.</title>
        <authorList>
            <person name="Lin S.Y."/>
            <person name="Shieh W.Y."/>
            <person name="Chen J.S."/>
            <person name="Tang S.L."/>
        </authorList>
    </citation>
    <scope>NUCLEOTIDE SEQUENCE [LARGE SCALE GENOMIC DNA]</scope>
    <source>
        <strain evidence="14">DSM 21679 / JCM 13881 / BCRC 17597 / SA1</strain>
    </source>
</reference>
<evidence type="ECO:0000256" key="1">
    <source>
        <dbReference type="ARBA" id="ARBA00001585"/>
    </source>
</evidence>
<comment type="similarity">
    <text evidence="3 11">Belongs to the peptidase S33 family.</text>
</comment>
<keyword evidence="7 11" id="KW-0963">Cytoplasm</keyword>
<keyword evidence="8 11" id="KW-0645">Protease</keyword>
<dbReference type="PANTHER" id="PTHR43722">
    <property type="entry name" value="PROLINE IMINOPEPTIDASE"/>
    <property type="match status" value="1"/>
</dbReference>
<evidence type="ECO:0000256" key="9">
    <source>
        <dbReference type="ARBA" id="ARBA00022801"/>
    </source>
</evidence>
<proteinExistence type="inferred from homology"/>
<feature type="domain" description="AB hydrolase-1" evidence="12">
    <location>
        <begin position="35"/>
        <end position="296"/>
    </location>
</feature>
<dbReference type="InterPro" id="IPR002410">
    <property type="entry name" value="Peptidase_S33"/>
</dbReference>
<dbReference type="eggNOG" id="COG0596">
    <property type="taxonomic scope" value="Bacteria"/>
</dbReference>
<dbReference type="Gene3D" id="3.40.50.1820">
    <property type="entry name" value="alpha/beta hydrolase"/>
    <property type="match status" value="1"/>
</dbReference>
<dbReference type="GO" id="GO:0004177">
    <property type="term" value="F:aminopeptidase activity"/>
    <property type="evidence" value="ECO:0007669"/>
    <property type="project" value="UniProtKB-UniRule"/>
</dbReference>
<dbReference type="OrthoDB" id="9796770at2"/>
<evidence type="ECO:0000256" key="11">
    <source>
        <dbReference type="PIRNR" id="PIRNR006431"/>
    </source>
</evidence>
<dbReference type="Proteomes" id="UP000000466">
    <property type="component" value="Chromosome"/>
</dbReference>
<evidence type="ECO:0000256" key="3">
    <source>
        <dbReference type="ARBA" id="ARBA00010088"/>
    </source>
</evidence>
<comment type="catalytic activity">
    <reaction evidence="1 11">
        <text>Release of N-terminal proline from a peptide.</text>
        <dbReference type="EC" id="3.4.11.5"/>
    </reaction>
</comment>
<dbReference type="STRING" id="1117647.M5M_14595"/>
<dbReference type="InterPro" id="IPR000073">
    <property type="entry name" value="AB_hydrolase_1"/>
</dbReference>
<dbReference type="KEGG" id="saga:M5M_14595"/>
<dbReference type="EMBL" id="CP003746">
    <property type="protein sequence ID" value="AFV00056.1"/>
    <property type="molecule type" value="Genomic_DNA"/>
</dbReference>
<organism evidence="13 14">
    <name type="scientific">Simiduia agarivorans (strain DSM 21679 / JCM 13881 / BCRC 17597 / SA1)</name>
    <dbReference type="NCBI Taxonomy" id="1117647"/>
    <lineage>
        <taxon>Bacteria</taxon>
        <taxon>Pseudomonadati</taxon>
        <taxon>Pseudomonadota</taxon>
        <taxon>Gammaproteobacteria</taxon>
        <taxon>Cellvibrionales</taxon>
        <taxon>Cellvibrionaceae</taxon>
        <taxon>Simiduia</taxon>
    </lineage>
</organism>
<dbReference type="SUPFAM" id="SSF53474">
    <property type="entry name" value="alpha/beta-Hydrolases"/>
    <property type="match status" value="1"/>
</dbReference>
<evidence type="ECO:0000256" key="8">
    <source>
        <dbReference type="ARBA" id="ARBA00022670"/>
    </source>
</evidence>
<dbReference type="HOGENOM" id="CLU_043739_2_2_6"/>
<dbReference type="EC" id="3.4.11.5" evidence="4 11"/>
<sequence>MQQAFPAIKPFARRHLSLQHQQIYLEQAGTESGIPLLFLHDGPGLGCHRADRCLFDPQHFHMLLPDQRGCGRSTPHLVVEANHRDSLCDDLRQMQDALGIDHWVIAGVGWGAQLALWFAHQHPERVRALLLMSTSLGRRAELAWLFEQGAPQVFPDAFQQFVESIKPTALTADAILQKVCDVFARGNEIERMALARQWGNWMWRCAGVKPQQELQQEYLEPAVVLAHATLASHYMARQWGYKQAEGLLPFLSLPEGLPMIAVHGRFDMVAPLSGVLALQRHQPQLQLNIVREAGHSVREASMVDAIVKAQARLADICGATPPACG</sequence>
<keyword evidence="6 11" id="KW-0031">Aminopeptidase</keyword>
<evidence type="ECO:0000259" key="12">
    <source>
        <dbReference type="Pfam" id="PF00561"/>
    </source>
</evidence>
<name>K4KP92_SIMAS</name>
<dbReference type="Pfam" id="PF00561">
    <property type="entry name" value="Abhydrolase_1"/>
    <property type="match status" value="1"/>
</dbReference>
<evidence type="ECO:0000256" key="5">
    <source>
        <dbReference type="ARBA" id="ARBA00021843"/>
    </source>
</evidence>
<keyword evidence="14" id="KW-1185">Reference proteome</keyword>
<dbReference type="InterPro" id="IPR005944">
    <property type="entry name" value="Pro_iminopeptidase"/>
</dbReference>
<evidence type="ECO:0000256" key="4">
    <source>
        <dbReference type="ARBA" id="ARBA00012568"/>
    </source>
</evidence>
<dbReference type="RefSeq" id="WP_015048208.1">
    <property type="nucleotide sequence ID" value="NC_018868.3"/>
</dbReference>
<gene>
    <name evidence="13" type="ordered locus">M5M_14595</name>
</gene>
<evidence type="ECO:0000256" key="7">
    <source>
        <dbReference type="ARBA" id="ARBA00022490"/>
    </source>
</evidence>
<dbReference type="GO" id="GO:0005737">
    <property type="term" value="C:cytoplasm"/>
    <property type="evidence" value="ECO:0007669"/>
    <property type="project" value="UniProtKB-SubCell"/>
</dbReference>
<accession>K4KP92</accession>
<evidence type="ECO:0000256" key="6">
    <source>
        <dbReference type="ARBA" id="ARBA00022438"/>
    </source>
</evidence>
<dbReference type="GO" id="GO:0006508">
    <property type="term" value="P:proteolysis"/>
    <property type="evidence" value="ECO:0007669"/>
    <property type="project" value="UniProtKB-KW"/>
</dbReference>
<keyword evidence="9 11" id="KW-0378">Hydrolase</keyword>
<dbReference type="PANTHER" id="PTHR43722:SF1">
    <property type="entry name" value="PROLINE IMINOPEPTIDASE"/>
    <property type="match status" value="1"/>
</dbReference>
<comment type="subcellular location">
    <subcellularLocation>
        <location evidence="2 11">Cytoplasm</location>
    </subcellularLocation>
</comment>
<evidence type="ECO:0000313" key="14">
    <source>
        <dbReference type="Proteomes" id="UP000000466"/>
    </source>
</evidence>
<dbReference type="InterPro" id="IPR029058">
    <property type="entry name" value="AB_hydrolase_fold"/>
</dbReference>